<keyword evidence="6" id="KW-0804">Transcription</keyword>
<name>A0A3P7NWD7_9FIRM</name>
<evidence type="ECO:0000259" key="9">
    <source>
        <dbReference type="PROSITE" id="PS50110"/>
    </source>
</evidence>
<reference evidence="10 11" key="1">
    <citation type="submission" date="2018-09" db="EMBL/GenBank/DDBJ databases">
        <authorList>
            <person name="Postec A."/>
        </authorList>
    </citation>
    <scope>NUCLEOTIDE SEQUENCE [LARGE SCALE GENOMIC DNA]</scope>
    <source>
        <strain evidence="10">70B-A</strain>
    </source>
</reference>
<evidence type="ECO:0000256" key="8">
    <source>
        <dbReference type="PROSITE-ProRule" id="PRU00169"/>
    </source>
</evidence>
<protein>
    <recommendedName>
        <fullName evidence="1">Stage 0 sporulation protein A homolog</fullName>
    </recommendedName>
</protein>
<dbReference type="InterPro" id="IPR039420">
    <property type="entry name" value="WalR-like"/>
</dbReference>
<dbReference type="GO" id="GO:0005829">
    <property type="term" value="C:cytosol"/>
    <property type="evidence" value="ECO:0007669"/>
    <property type="project" value="TreeGrafter"/>
</dbReference>
<dbReference type="GO" id="GO:0032993">
    <property type="term" value="C:protein-DNA complex"/>
    <property type="evidence" value="ECO:0007669"/>
    <property type="project" value="TreeGrafter"/>
</dbReference>
<accession>A0A3P7NWD7</accession>
<sequence length="69" mass="7847">MQSYKKKSRVPIIMLTAKSEEDDMIQGLGNGADDYITKPFSLKALYARFEAVMRRSCDENLPLQNTFNG</sequence>
<evidence type="ECO:0000256" key="4">
    <source>
        <dbReference type="ARBA" id="ARBA00023015"/>
    </source>
</evidence>
<dbReference type="GO" id="GO:0000976">
    <property type="term" value="F:transcription cis-regulatory region binding"/>
    <property type="evidence" value="ECO:0007669"/>
    <property type="project" value="TreeGrafter"/>
</dbReference>
<proteinExistence type="predicted"/>
<dbReference type="AlphaFoldDB" id="A0A3P7NWD7"/>
<keyword evidence="3" id="KW-0902">Two-component regulatory system</keyword>
<keyword evidence="2" id="KW-0597">Phosphoprotein</keyword>
<dbReference type="PANTHER" id="PTHR48111">
    <property type="entry name" value="REGULATOR OF RPOS"/>
    <property type="match status" value="1"/>
</dbReference>
<gene>
    <name evidence="10" type="ORF">PATL70BA_1343</name>
</gene>
<dbReference type="PANTHER" id="PTHR48111:SF1">
    <property type="entry name" value="TWO-COMPONENT RESPONSE REGULATOR ORR33"/>
    <property type="match status" value="1"/>
</dbReference>
<organism evidence="10 11">
    <name type="scientific">Petrocella atlantisensis</name>
    <dbReference type="NCBI Taxonomy" id="2173034"/>
    <lineage>
        <taxon>Bacteria</taxon>
        <taxon>Bacillati</taxon>
        <taxon>Bacillota</taxon>
        <taxon>Clostridia</taxon>
        <taxon>Lachnospirales</taxon>
        <taxon>Vallitaleaceae</taxon>
        <taxon>Petrocella</taxon>
    </lineage>
</organism>
<dbReference type="PROSITE" id="PS50110">
    <property type="entry name" value="RESPONSE_REGULATORY"/>
    <property type="match status" value="1"/>
</dbReference>
<comment type="function">
    <text evidence="7">May play the central regulatory role in sporulation. It may be an element of the effector pathway responsible for the activation of sporulation genes in response to nutritional stress. Spo0A may act in concert with spo0H (a sigma factor) to control the expression of some genes that are critical to the sporulation process.</text>
</comment>
<keyword evidence="11" id="KW-1185">Reference proteome</keyword>
<dbReference type="InterPro" id="IPR001789">
    <property type="entry name" value="Sig_transdc_resp-reg_receiver"/>
</dbReference>
<comment type="caution">
    <text evidence="8">Lacks conserved residue(s) required for the propagation of feature annotation.</text>
</comment>
<dbReference type="InterPro" id="IPR011006">
    <property type="entry name" value="CheY-like_superfamily"/>
</dbReference>
<keyword evidence="5 10" id="KW-0238">DNA-binding</keyword>
<dbReference type="EMBL" id="LR130778">
    <property type="protein sequence ID" value="VDN47225.1"/>
    <property type="molecule type" value="Genomic_DNA"/>
</dbReference>
<dbReference type="Pfam" id="PF00072">
    <property type="entry name" value="Response_reg"/>
    <property type="match status" value="1"/>
</dbReference>
<dbReference type="SUPFAM" id="SSF52172">
    <property type="entry name" value="CheY-like"/>
    <property type="match status" value="1"/>
</dbReference>
<evidence type="ECO:0000256" key="3">
    <source>
        <dbReference type="ARBA" id="ARBA00023012"/>
    </source>
</evidence>
<dbReference type="KEGG" id="cbar:PATL70BA_1343"/>
<evidence type="ECO:0000256" key="5">
    <source>
        <dbReference type="ARBA" id="ARBA00023125"/>
    </source>
</evidence>
<evidence type="ECO:0000256" key="7">
    <source>
        <dbReference type="ARBA" id="ARBA00024867"/>
    </source>
</evidence>
<evidence type="ECO:0000256" key="6">
    <source>
        <dbReference type="ARBA" id="ARBA00023163"/>
    </source>
</evidence>
<dbReference type="GO" id="GO:0006355">
    <property type="term" value="P:regulation of DNA-templated transcription"/>
    <property type="evidence" value="ECO:0007669"/>
    <property type="project" value="TreeGrafter"/>
</dbReference>
<evidence type="ECO:0000313" key="11">
    <source>
        <dbReference type="Proteomes" id="UP000279029"/>
    </source>
</evidence>
<evidence type="ECO:0000313" key="10">
    <source>
        <dbReference type="EMBL" id="VDN47225.1"/>
    </source>
</evidence>
<dbReference type="Gene3D" id="3.40.50.2300">
    <property type="match status" value="1"/>
</dbReference>
<dbReference type="GO" id="GO:0000156">
    <property type="term" value="F:phosphorelay response regulator activity"/>
    <property type="evidence" value="ECO:0007669"/>
    <property type="project" value="TreeGrafter"/>
</dbReference>
<feature type="domain" description="Response regulatory" evidence="9">
    <location>
        <begin position="1"/>
        <end position="53"/>
    </location>
</feature>
<evidence type="ECO:0000256" key="2">
    <source>
        <dbReference type="ARBA" id="ARBA00022553"/>
    </source>
</evidence>
<keyword evidence="4" id="KW-0805">Transcription regulation</keyword>
<evidence type="ECO:0000256" key="1">
    <source>
        <dbReference type="ARBA" id="ARBA00018672"/>
    </source>
</evidence>
<dbReference type="Proteomes" id="UP000279029">
    <property type="component" value="Chromosome"/>
</dbReference>